<dbReference type="CDD" id="cd04242">
    <property type="entry name" value="AAK_G5K_ProB"/>
    <property type="match status" value="1"/>
</dbReference>
<name>A0A7J6RMD7_PEROL</name>
<feature type="region of interest" description="Disordered" evidence="8">
    <location>
        <begin position="1"/>
        <end position="21"/>
    </location>
</feature>
<dbReference type="InterPro" id="IPR011529">
    <property type="entry name" value="Glu_5kinase"/>
</dbReference>
<keyword evidence="2" id="KW-0028">Amino-acid biosynthesis</keyword>
<dbReference type="InterPro" id="IPR001057">
    <property type="entry name" value="Glu/AcGlu_kinase"/>
</dbReference>
<dbReference type="SUPFAM" id="SSF53633">
    <property type="entry name" value="Carbamate kinase-like"/>
    <property type="match status" value="1"/>
</dbReference>
<keyword evidence="6" id="KW-0418">Kinase</keyword>
<evidence type="ECO:0000256" key="7">
    <source>
        <dbReference type="ARBA" id="ARBA00022840"/>
    </source>
</evidence>
<dbReference type="AlphaFoldDB" id="A0A7J6RMD7"/>
<evidence type="ECO:0000259" key="9">
    <source>
        <dbReference type="SMART" id="SM00359"/>
    </source>
</evidence>
<dbReference type="Pfam" id="PF00696">
    <property type="entry name" value="AA_kinase"/>
    <property type="match status" value="1"/>
</dbReference>
<dbReference type="InterPro" id="IPR036393">
    <property type="entry name" value="AceGlu_kinase-like_sf"/>
</dbReference>
<dbReference type="PRINTS" id="PR00474">
    <property type="entry name" value="GLU5KINASE"/>
</dbReference>
<dbReference type="FunFam" id="3.40.1160.10:FF:000006">
    <property type="entry name" value="Glutamate 5-kinase"/>
    <property type="match status" value="1"/>
</dbReference>
<keyword evidence="1" id="KW-0963">Cytoplasm</keyword>
<dbReference type="EMBL" id="JABANM010021088">
    <property type="protein sequence ID" value="KAF4721773.1"/>
    <property type="molecule type" value="Genomic_DNA"/>
</dbReference>
<dbReference type="Gene3D" id="2.30.130.10">
    <property type="entry name" value="PUA domain"/>
    <property type="match status" value="1"/>
</dbReference>
<dbReference type="PANTHER" id="PTHR43654:SF3">
    <property type="entry name" value="GLUTAMATE 5-KINASE"/>
    <property type="match status" value="1"/>
</dbReference>
<evidence type="ECO:0000256" key="4">
    <source>
        <dbReference type="ARBA" id="ARBA00022679"/>
    </source>
</evidence>
<comment type="caution">
    <text evidence="10">The sequence shown here is derived from an EMBL/GenBank/DDBJ whole genome shotgun (WGS) entry which is preliminary data.</text>
</comment>
<keyword evidence="7" id="KW-0067">ATP-binding</keyword>
<dbReference type="GO" id="GO:0005829">
    <property type="term" value="C:cytosol"/>
    <property type="evidence" value="ECO:0007669"/>
    <property type="project" value="TreeGrafter"/>
</dbReference>
<dbReference type="SMART" id="SM00359">
    <property type="entry name" value="PUA"/>
    <property type="match status" value="1"/>
</dbReference>
<protein>
    <recommendedName>
        <fullName evidence="9">PUA domain-containing protein</fullName>
    </recommendedName>
</protein>
<dbReference type="InterPro" id="IPR041739">
    <property type="entry name" value="G5K_ProB"/>
</dbReference>
<organism evidence="10 11">
    <name type="scientific">Perkinsus olseni</name>
    <name type="common">Perkinsus atlanticus</name>
    <dbReference type="NCBI Taxonomy" id="32597"/>
    <lineage>
        <taxon>Eukaryota</taxon>
        <taxon>Sar</taxon>
        <taxon>Alveolata</taxon>
        <taxon>Perkinsozoa</taxon>
        <taxon>Perkinsea</taxon>
        <taxon>Perkinsida</taxon>
        <taxon>Perkinsidae</taxon>
        <taxon>Perkinsus</taxon>
    </lineage>
</organism>
<dbReference type="Gene3D" id="3.40.1160.10">
    <property type="entry name" value="Acetylglutamate kinase-like"/>
    <property type="match status" value="1"/>
</dbReference>
<dbReference type="PIRSF" id="PIRSF000729">
    <property type="entry name" value="GK"/>
    <property type="match status" value="1"/>
</dbReference>
<dbReference type="NCBIfam" id="TIGR01027">
    <property type="entry name" value="proB"/>
    <property type="match status" value="1"/>
</dbReference>
<dbReference type="InterPro" id="IPR036974">
    <property type="entry name" value="PUA_sf"/>
</dbReference>
<dbReference type="PROSITE" id="PS50890">
    <property type="entry name" value="PUA"/>
    <property type="match status" value="1"/>
</dbReference>
<dbReference type="GO" id="GO:0008652">
    <property type="term" value="P:amino acid biosynthetic process"/>
    <property type="evidence" value="ECO:0007669"/>
    <property type="project" value="UniProtKB-KW"/>
</dbReference>
<dbReference type="Proteomes" id="UP000574390">
    <property type="component" value="Unassembled WGS sequence"/>
</dbReference>
<evidence type="ECO:0000256" key="5">
    <source>
        <dbReference type="ARBA" id="ARBA00022741"/>
    </source>
</evidence>
<keyword evidence="3" id="KW-0641">Proline biosynthesis</keyword>
<evidence type="ECO:0000256" key="1">
    <source>
        <dbReference type="ARBA" id="ARBA00022490"/>
    </source>
</evidence>
<evidence type="ECO:0000256" key="6">
    <source>
        <dbReference type="ARBA" id="ARBA00022777"/>
    </source>
</evidence>
<dbReference type="SUPFAM" id="SSF88697">
    <property type="entry name" value="PUA domain-like"/>
    <property type="match status" value="1"/>
</dbReference>
<dbReference type="GO" id="GO:0003723">
    <property type="term" value="F:RNA binding"/>
    <property type="evidence" value="ECO:0007669"/>
    <property type="project" value="InterPro"/>
</dbReference>
<dbReference type="GO" id="GO:0004349">
    <property type="term" value="F:glutamate 5-kinase activity"/>
    <property type="evidence" value="ECO:0007669"/>
    <property type="project" value="InterPro"/>
</dbReference>
<dbReference type="GO" id="GO:0005524">
    <property type="term" value="F:ATP binding"/>
    <property type="evidence" value="ECO:0007669"/>
    <property type="project" value="UniProtKB-KW"/>
</dbReference>
<dbReference type="CDD" id="cd21157">
    <property type="entry name" value="PUA_G5K"/>
    <property type="match status" value="1"/>
</dbReference>
<evidence type="ECO:0000313" key="11">
    <source>
        <dbReference type="Proteomes" id="UP000574390"/>
    </source>
</evidence>
<reference evidence="10 11" key="1">
    <citation type="submission" date="2020-04" db="EMBL/GenBank/DDBJ databases">
        <title>Perkinsus olseni comparative genomics.</title>
        <authorList>
            <person name="Bogema D.R."/>
        </authorList>
    </citation>
    <scope>NUCLEOTIDE SEQUENCE [LARGE SCALE GENOMIC DNA]</scope>
    <source>
        <strain evidence="10">ATCC PRA-205</strain>
    </source>
</reference>
<feature type="domain" description="PUA" evidence="9">
    <location>
        <begin position="307"/>
        <end position="382"/>
    </location>
</feature>
<evidence type="ECO:0000313" key="10">
    <source>
        <dbReference type="EMBL" id="KAF4721773.1"/>
    </source>
</evidence>
<dbReference type="InterPro" id="IPR002478">
    <property type="entry name" value="PUA"/>
</dbReference>
<proteinExistence type="inferred from homology"/>
<feature type="region of interest" description="Disordered" evidence="8">
    <location>
        <begin position="406"/>
        <end position="433"/>
    </location>
</feature>
<accession>A0A7J6RMD7</accession>
<dbReference type="InterPro" id="IPR019797">
    <property type="entry name" value="Glutamate_5-kinase_CS"/>
</dbReference>
<evidence type="ECO:0000256" key="2">
    <source>
        <dbReference type="ARBA" id="ARBA00022605"/>
    </source>
</evidence>
<dbReference type="Pfam" id="PF01472">
    <property type="entry name" value="PUA"/>
    <property type="match status" value="1"/>
</dbReference>
<dbReference type="PANTHER" id="PTHR43654">
    <property type="entry name" value="GLUTAMATE 5-KINASE"/>
    <property type="match status" value="1"/>
</dbReference>
<dbReference type="HAMAP" id="MF_00456">
    <property type="entry name" value="ProB"/>
    <property type="match status" value="1"/>
</dbReference>
<keyword evidence="5" id="KW-0547">Nucleotide-binding</keyword>
<keyword evidence="4" id="KW-0808">Transferase</keyword>
<sequence>MSGTGHEHGAHHNHHGEEEENRHLIVLKVGTSTLMKPCHTVNMANMGGLVDLVASIRRLPGYQVIIVTSAAVGFGCLKLNLENRPTSDQLSLKQAVAAAGQSHLIRLYEDLFNAYNLKVAQILLSRSDFSAKDRFRNFRNATNELLKMGVIPIINENDCICVDELRFGDNDTLSALVAVSCNADKLFLLTDVDCLFDKNPHEFPDATPIRELSSIELAKLDVDVAGDSEWGTGGMATKLVAARTAVAAGIECILTHGAKPDKVLRYLRDGSENELMTVFRVAPDDMQFAVSKMTWRRRWMLALQTRGTVKLDSGAADAIRKKKSLFAAGITEVEGGFHRDDCVSLVDAETGEEIARALVNLRDFEVKKIMGHRSSEYREVLGCIVAPEVAYRENIILTTGALAVLDSEPEDSDQPSTPEESSPALRLSYTARS</sequence>
<dbReference type="InterPro" id="IPR015947">
    <property type="entry name" value="PUA-like_sf"/>
</dbReference>
<evidence type="ECO:0000256" key="3">
    <source>
        <dbReference type="ARBA" id="ARBA00022650"/>
    </source>
</evidence>
<dbReference type="InterPro" id="IPR005715">
    <property type="entry name" value="Glu_5kinase/COase_Synthase"/>
</dbReference>
<gene>
    <name evidence="10" type="ORF">FOZ62_019677</name>
</gene>
<dbReference type="PROSITE" id="PS00902">
    <property type="entry name" value="GLUTAMATE_5_KINASE"/>
    <property type="match status" value="1"/>
</dbReference>
<evidence type="ECO:0000256" key="8">
    <source>
        <dbReference type="SAM" id="MobiDB-lite"/>
    </source>
</evidence>
<dbReference type="InterPro" id="IPR001048">
    <property type="entry name" value="Asp/Glu/Uridylate_kinase"/>
</dbReference>